<dbReference type="EMBL" id="MAYT01000027">
    <property type="protein sequence ID" value="OCA85210.1"/>
    <property type="molecule type" value="Genomic_DNA"/>
</dbReference>
<dbReference type="AlphaFoldDB" id="A0A1B9AMX6"/>
<reference evidence="2" key="1">
    <citation type="submission" date="2016-05" db="EMBL/GenBank/DDBJ databases">
        <authorList>
            <person name="Liu B."/>
            <person name="Wang J."/>
            <person name="Zhu Y."/>
            <person name="Liu G."/>
            <person name="Chen Q."/>
            <person name="Chen Z."/>
            <person name="Lan J."/>
            <person name="Che J."/>
            <person name="Ge C."/>
            <person name="Shi H."/>
            <person name="Pan Z."/>
            <person name="Liu X."/>
        </authorList>
    </citation>
    <scope>NUCLEOTIDE SEQUENCE [LARGE SCALE GENOMIC DNA]</scope>
    <source>
        <strain evidence="2">FJAT-27215</strain>
    </source>
</reference>
<gene>
    <name evidence="1" type="ORF">A8F95_11080</name>
</gene>
<dbReference type="RefSeq" id="WP_065411179.1">
    <property type="nucleotide sequence ID" value="NZ_MAYT01000027.1"/>
</dbReference>
<keyword evidence="2" id="KW-1185">Reference proteome</keyword>
<comment type="caution">
    <text evidence="1">The sequence shown here is derived from an EMBL/GenBank/DDBJ whole genome shotgun (WGS) entry which is preliminary data.</text>
</comment>
<proteinExistence type="predicted"/>
<dbReference type="Proteomes" id="UP000092578">
    <property type="component" value="Unassembled WGS sequence"/>
</dbReference>
<accession>A0A1B9AMX6</accession>
<protein>
    <submittedName>
        <fullName evidence="1">Uncharacterized protein</fullName>
    </submittedName>
</protein>
<evidence type="ECO:0000313" key="1">
    <source>
        <dbReference type="EMBL" id="OCA85210.1"/>
    </source>
</evidence>
<sequence length="73" mass="8427">MSLNSIKDFEELDDFLFENDINLRCKKTGLFLKHSEPMEGVMLFLILEDGSLVELAAHQLEESFEIVPLLNKK</sequence>
<organism evidence="1 2">
    <name type="scientific">Pseudobacillus wudalianchiensis</name>
    <dbReference type="NCBI Taxonomy" id="1743143"/>
    <lineage>
        <taxon>Bacteria</taxon>
        <taxon>Bacillati</taxon>
        <taxon>Bacillota</taxon>
        <taxon>Bacilli</taxon>
        <taxon>Bacillales</taxon>
        <taxon>Bacillaceae</taxon>
        <taxon>Pseudobacillus</taxon>
    </lineage>
</organism>
<evidence type="ECO:0000313" key="2">
    <source>
        <dbReference type="Proteomes" id="UP000092578"/>
    </source>
</evidence>
<name>A0A1B9AMX6_9BACI</name>